<keyword evidence="2" id="KW-1185">Reference proteome</keyword>
<protein>
    <recommendedName>
        <fullName evidence="3">HD domain-containing protein</fullName>
    </recommendedName>
</protein>
<dbReference type="Proteomes" id="UP000192906">
    <property type="component" value="Unassembled WGS sequence"/>
</dbReference>
<evidence type="ECO:0000313" key="1">
    <source>
        <dbReference type="EMBL" id="SMF25404.1"/>
    </source>
</evidence>
<name>A0A1X7E129_9BACT</name>
<evidence type="ECO:0000313" key="2">
    <source>
        <dbReference type="Proteomes" id="UP000192906"/>
    </source>
</evidence>
<gene>
    <name evidence="1" type="ORF">SAMN06295933_2469</name>
</gene>
<organism evidence="1 2">
    <name type="scientific">Desulfovibrio gilichinskyi</name>
    <dbReference type="NCBI Taxonomy" id="1519643"/>
    <lineage>
        <taxon>Bacteria</taxon>
        <taxon>Pseudomonadati</taxon>
        <taxon>Thermodesulfobacteriota</taxon>
        <taxon>Desulfovibrionia</taxon>
        <taxon>Desulfovibrionales</taxon>
        <taxon>Desulfovibrionaceae</taxon>
        <taxon>Desulfovibrio</taxon>
    </lineage>
</organism>
<sequence length="480" mass="55488">MNKDILSSSGINETDHDKKEDIVSEILSEQSFNMFIRHRGRPLTTPQHLSPFINVDRQKYFDWEQKNSFNKAFMDDFEKRMDSSSFAKMRGGISHTMLTAQRSFPAYKFLVKEFINDEWTSAVSPHKAFHRDHIVHQPMTAYVAMVLLGESSIDSSTTATDPSSSFNLNLLGKAATLLREGPDCQYLRDYMKELRFPKLVYSGQFSQYLAEMCIKETTYLAALFHDIGYPYQFVGKIQNNLREHSQALVSLDTLAKSIGNTYKNRLVFHPLDGYRTHSRSAPSTWGEKYFEIIKESLRSTHGMHSALNFLFLNDRIRKFPDDPEQSPLSRFCLEWAAKAILMHDMCGLYITKAKNKEITFKHKHLRVRFRTSPLSYILVLADSIQNFGRINAKFSKKESTTESPISIEYGSKCSKVKLQFNKKSKELTIISYYPSIRDVIENNKKFMPEQEQLFFHPDFGYLDSEGTGISRIRLRAAHDV</sequence>
<accession>A0A1X7E129</accession>
<evidence type="ECO:0008006" key="3">
    <source>
        <dbReference type="Google" id="ProtNLM"/>
    </source>
</evidence>
<dbReference type="AlphaFoldDB" id="A0A1X7E129"/>
<proteinExistence type="predicted"/>
<dbReference type="EMBL" id="FWZU01000004">
    <property type="protein sequence ID" value="SMF25404.1"/>
    <property type="molecule type" value="Genomic_DNA"/>
</dbReference>
<dbReference type="RefSeq" id="WP_085102642.1">
    <property type="nucleotide sequence ID" value="NZ_FWZU01000004.1"/>
</dbReference>
<reference evidence="2" key="1">
    <citation type="submission" date="2017-04" db="EMBL/GenBank/DDBJ databases">
        <authorList>
            <person name="Varghese N."/>
            <person name="Submissions S."/>
        </authorList>
    </citation>
    <scope>NUCLEOTIDE SEQUENCE [LARGE SCALE GENOMIC DNA]</scope>
    <source>
        <strain evidence="2">K3S</strain>
    </source>
</reference>
<dbReference type="OrthoDB" id="5441984at2"/>